<dbReference type="PANTHER" id="PTHR40027:SF1">
    <property type="entry name" value="CELL DIVISION PROTEIN DIVIC"/>
    <property type="match status" value="1"/>
</dbReference>
<keyword evidence="1" id="KW-1133">Transmembrane helix</keyword>
<organism evidence="2 3">
    <name type="scientific">Ammoniphilus oxalaticus</name>
    <dbReference type="NCBI Taxonomy" id="66863"/>
    <lineage>
        <taxon>Bacteria</taxon>
        <taxon>Bacillati</taxon>
        <taxon>Bacillota</taxon>
        <taxon>Bacilli</taxon>
        <taxon>Bacillales</taxon>
        <taxon>Paenibacillaceae</taxon>
        <taxon>Aneurinibacillus group</taxon>
        <taxon>Ammoniphilus</taxon>
    </lineage>
</organism>
<keyword evidence="1" id="KW-0812">Transmembrane</keyword>
<gene>
    <name evidence="2" type="ORF">BEP19_11100</name>
</gene>
<evidence type="ECO:0000256" key="1">
    <source>
        <dbReference type="SAM" id="Phobius"/>
    </source>
</evidence>
<proteinExistence type="predicted"/>
<dbReference type="AlphaFoldDB" id="A0A419SG75"/>
<dbReference type="EMBL" id="MCHY01000009">
    <property type="protein sequence ID" value="RKD22787.1"/>
    <property type="molecule type" value="Genomic_DNA"/>
</dbReference>
<dbReference type="Proteomes" id="UP000284219">
    <property type="component" value="Unassembled WGS sequence"/>
</dbReference>
<dbReference type="InterPro" id="IPR007060">
    <property type="entry name" value="FtsL/DivIC"/>
</dbReference>
<feature type="transmembrane region" description="Helical" evidence="1">
    <location>
        <begin position="20"/>
        <end position="37"/>
    </location>
</feature>
<evidence type="ECO:0008006" key="4">
    <source>
        <dbReference type="Google" id="ProtNLM"/>
    </source>
</evidence>
<evidence type="ECO:0000313" key="3">
    <source>
        <dbReference type="Proteomes" id="UP000284219"/>
    </source>
</evidence>
<dbReference type="Pfam" id="PF04977">
    <property type="entry name" value="DivIC"/>
    <property type="match status" value="1"/>
</dbReference>
<keyword evidence="1" id="KW-0472">Membrane</keyword>
<dbReference type="InterPro" id="IPR039076">
    <property type="entry name" value="DivIC"/>
</dbReference>
<name>A0A419SG75_9BACL</name>
<evidence type="ECO:0000313" key="2">
    <source>
        <dbReference type="EMBL" id="RKD22787.1"/>
    </source>
</evidence>
<accession>A0A419SG75</accession>
<dbReference type="PANTHER" id="PTHR40027">
    <property type="entry name" value="CELL DIVISION PROTEIN DIVIC"/>
    <property type="match status" value="1"/>
</dbReference>
<reference evidence="2 3" key="1">
    <citation type="submission" date="2016-08" db="EMBL/GenBank/DDBJ databases">
        <title>Novel Firmicute Genomes.</title>
        <authorList>
            <person name="Poppleton D.I."/>
            <person name="Gribaldo S."/>
        </authorList>
    </citation>
    <scope>NUCLEOTIDE SEQUENCE [LARGE SCALE GENOMIC DNA]</scope>
    <source>
        <strain evidence="2 3">RAOx-1</strain>
    </source>
</reference>
<dbReference type="GO" id="GO:0051301">
    <property type="term" value="P:cell division"/>
    <property type="evidence" value="ECO:0007669"/>
    <property type="project" value="InterPro"/>
</dbReference>
<sequence length="102" mass="12137">MRNLDPLETRKIGQRRRKRLLLLIIIPFCLWAGLTWYDQEAALAEKRQDMIKVAQSLDQVKLENEELTYQVNRLHDTEYIAEIARRDYHLSKPGEVIFITPE</sequence>
<protein>
    <recommendedName>
        <fullName evidence="4">Cell division protein</fullName>
    </recommendedName>
</protein>
<comment type="caution">
    <text evidence="2">The sequence shown here is derived from an EMBL/GenBank/DDBJ whole genome shotgun (WGS) entry which is preliminary data.</text>
</comment>
<keyword evidence="3" id="KW-1185">Reference proteome</keyword>